<organism evidence="2 3">
    <name type="scientific">Paludisphaera mucosa</name>
    <dbReference type="NCBI Taxonomy" id="3030827"/>
    <lineage>
        <taxon>Bacteria</taxon>
        <taxon>Pseudomonadati</taxon>
        <taxon>Planctomycetota</taxon>
        <taxon>Planctomycetia</taxon>
        <taxon>Isosphaerales</taxon>
        <taxon>Isosphaeraceae</taxon>
        <taxon>Paludisphaera</taxon>
    </lineage>
</organism>
<accession>A0ABT6FAI2</accession>
<feature type="transmembrane region" description="Helical" evidence="1">
    <location>
        <begin position="34"/>
        <end position="51"/>
    </location>
</feature>
<keyword evidence="1" id="KW-0472">Membrane</keyword>
<protein>
    <submittedName>
        <fullName evidence="2">Uncharacterized protein</fullName>
    </submittedName>
</protein>
<proteinExistence type="predicted"/>
<comment type="caution">
    <text evidence="2">The sequence shown here is derived from an EMBL/GenBank/DDBJ whole genome shotgun (WGS) entry which is preliminary data.</text>
</comment>
<keyword evidence="1" id="KW-1133">Transmembrane helix</keyword>
<dbReference type="RefSeq" id="WP_277860748.1">
    <property type="nucleotide sequence ID" value="NZ_JARRAG010000002.1"/>
</dbReference>
<keyword evidence="3" id="KW-1185">Reference proteome</keyword>
<sequence>MSIRMMLLDFFVFIAAWAIFRSLVIGVPSHGEDFIAMVVGAVTAQLTMMWLRKRQARAAA</sequence>
<evidence type="ECO:0000256" key="1">
    <source>
        <dbReference type="SAM" id="Phobius"/>
    </source>
</evidence>
<dbReference type="EMBL" id="JARRAG010000002">
    <property type="protein sequence ID" value="MDG3004390.1"/>
    <property type="molecule type" value="Genomic_DNA"/>
</dbReference>
<dbReference type="Proteomes" id="UP001216907">
    <property type="component" value="Unassembled WGS sequence"/>
</dbReference>
<feature type="transmembrane region" description="Helical" evidence="1">
    <location>
        <begin position="7"/>
        <end position="28"/>
    </location>
</feature>
<keyword evidence="1" id="KW-0812">Transmembrane</keyword>
<reference evidence="2 3" key="1">
    <citation type="submission" date="2023-03" db="EMBL/GenBank/DDBJ databases">
        <title>Paludisphaera mucosa sp. nov. a novel planctomycete from northern fen.</title>
        <authorList>
            <person name="Ivanova A."/>
        </authorList>
    </citation>
    <scope>NUCLEOTIDE SEQUENCE [LARGE SCALE GENOMIC DNA]</scope>
    <source>
        <strain evidence="2 3">Pla2</strain>
    </source>
</reference>
<name>A0ABT6FAI2_9BACT</name>
<evidence type="ECO:0000313" key="2">
    <source>
        <dbReference type="EMBL" id="MDG3004390.1"/>
    </source>
</evidence>
<evidence type="ECO:0000313" key="3">
    <source>
        <dbReference type="Proteomes" id="UP001216907"/>
    </source>
</evidence>
<gene>
    <name evidence="2" type="ORF">PZE19_11440</name>
</gene>